<reference evidence="3 4" key="1">
    <citation type="submission" date="2017-04" db="EMBL/GenBank/DDBJ databases">
        <title>Monoglobus pectinilyticus 14 draft genome.</title>
        <authorList>
            <person name="Kim C."/>
            <person name="Rosendale D.I."/>
            <person name="Kelly W.J."/>
            <person name="Tannock G.W."/>
            <person name="Patchett M.L."/>
            <person name="Jordens J.Z."/>
        </authorList>
    </citation>
    <scope>NUCLEOTIDE SEQUENCE [LARGE SCALE GENOMIC DNA]</scope>
    <source>
        <strain evidence="3 4">14</strain>
    </source>
</reference>
<organism evidence="3 4">
    <name type="scientific">Monoglobus pectinilyticus</name>
    <dbReference type="NCBI Taxonomy" id="1981510"/>
    <lineage>
        <taxon>Bacteria</taxon>
        <taxon>Bacillati</taxon>
        <taxon>Bacillota</taxon>
        <taxon>Clostridia</taxon>
        <taxon>Monoglobales</taxon>
        <taxon>Monoglobaceae</taxon>
        <taxon>Monoglobus</taxon>
    </lineage>
</organism>
<dbReference type="OrthoDB" id="59486at2"/>
<feature type="domain" description="Apiosidase-like catalytic" evidence="2">
    <location>
        <begin position="21"/>
        <end position="341"/>
    </location>
</feature>
<dbReference type="InterPro" id="IPR024749">
    <property type="entry name" value="Collagen-bd_put"/>
</dbReference>
<dbReference type="EMBL" id="CP020991">
    <property type="protein sequence ID" value="AUO19127.1"/>
    <property type="molecule type" value="Genomic_DNA"/>
</dbReference>
<dbReference type="AlphaFoldDB" id="A0A2K9P1H9"/>
<evidence type="ECO:0000313" key="4">
    <source>
        <dbReference type="Proteomes" id="UP000235589"/>
    </source>
</evidence>
<evidence type="ECO:0000259" key="2">
    <source>
        <dbReference type="Pfam" id="PF13204"/>
    </source>
</evidence>
<dbReference type="KEGG" id="mpec:B9O19_00956"/>
<keyword evidence="3" id="KW-0378">Hydrolase</keyword>
<dbReference type="InterPro" id="IPR017853">
    <property type="entry name" value="GH"/>
</dbReference>
<dbReference type="PANTHER" id="PTHR37836">
    <property type="entry name" value="LMO1036 PROTEIN"/>
    <property type="match status" value="1"/>
</dbReference>
<gene>
    <name evidence="3" type="ORF">B9O19_00956</name>
</gene>
<proteinExistence type="predicted"/>
<evidence type="ECO:0000313" key="3">
    <source>
        <dbReference type="EMBL" id="AUO19127.1"/>
    </source>
</evidence>
<dbReference type="Pfam" id="PF13204">
    <property type="entry name" value="Apiosidase"/>
    <property type="match status" value="1"/>
</dbReference>
<protein>
    <submittedName>
        <fullName evidence="3">Glycoside hydrolase family 5</fullName>
    </submittedName>
</protein>
<dbReference type="GO" id="GO:0016787">
    <property type="term" value="F:hydrolase activity"/>
    <property type="evidence" value="ECO:0007669"/>
    <property type="project" value="UniProtKB-KW"/>
</dbReference>
<evidence type="ECO:0000259" key="1">
    <source>
        <dbReference type="Pfam" id="PF12904"/>
    </source>
</evidence>
<dbReference type="Proteomes" id="UP000235589">
    <property type="component" value="Chromosome"/>
</dbReference>
<dbReference type="Gene3D" id="3.20.20.80">
    <property type="entry name" value="Glycosidases"/>
    <property type="match status" value="1"/>
</dbReference>
<dbReference type="RefSeq" id="WP_102365355.1">
    <property type="nucleotide sequence ID" value="NZ_CP020991.1"/>
</dbReference>
<dbReference type="PANTHER" id="PTHR37836:SF3">
    <property type="entry name" value="ENDOGLUCANASE"/>
    <property type="match status" value="1"/>
</dbReference>
<dbReference type="Pfam" id="PF12904">
    <property type="entry name" value="Collagen_bind_2"/>
    <property type="match status" value="1"/>
</dbReference>
<dbReference type="InterPro" id="IPR025277">
    <property type="entry name" value="Apiosidase-like_cat_dom"/>
</dbReference>
<accession>A0A2K9P1H9</accession>
<sequence>MLAVYKNNKNLAKKDISGELKPFFWLGDTAWLLAQKLTADEANVYFADRAEKNFNVIQTVLVHNMNVEEPDGKITAVLDNDFSKICSYSGYWEKIDTLVEMAAGYGLYMGLLPVWGSMVKKGYLNADNAESYGKYLADRYGQHENVIWILGGDIRGETGFDVWNILGNTIKKYAPEQLVTFHPFGRTSSAMWFNDCGWLDFNMFQSGHRRYDQSSLGFWDDNNVSEDFYGEDNWRYVRRELARTPLKPVLDGEPSYENIPQGLHDFSQPLWKAKDVRRYAYWSVFEGACGHTYGDNAIMQFYRENDKDAGYNVKTCWREALNDPGSAQMGYLYNLMTSVNFQDGKHNDNLINNGGFTKYDRITAFSGKDFALIYNYSGRSFELNLEALEFKPVSARWYDPASGVFLDKETAFSDVIDVPKNSSGESDMILVLK</sequence>
<dbReference type="GeneID" id="98062371"/>
<feature type="domain" description="Putative collagen-binding" evidence="1">
    <location>
        <begin position="349"/>
        <end position="432"/>
    </location>
</feature>
<keyword evidence="4" id="KW-1185">Reference proteome</keyword>
<dbReference type="SUPFAM" id="SSF51445">
    <property type="entry name" value="(Trans)glycosidases"/>
    <property type="match status" value="1"/>
</dbReference>
<name>A0A2K9P1H9_9FIRM</name>